<proteinExistence type="predicted"/>
<dbReference type="InterPro" id="IPR016039">
    <property type="entry name" value="Thiolase-like"/>
</dbReference>
<evidence type="ECO:0000313" key="2">
    <source>
        <dbReference type="EMBL" id="TYK21963.1"/>
    </source>
</evidence>
<dbReference type="Gene3D" id="3.40.47.10">
    <property type="match status" value="2"/>
</dbReference>
<organism evidence="2 3">
    <name type="scientific">Cucumis melo var. makuwa</name>
    <name type="common">Oriental melon</name>
    <dbReference type="NCBI Taxonomy" id="1194695"/>
    <lineage>
        <taxon>Eukaryota</taxon>
        <taxon>Viridiplantae</taxon>
        <taxon>Streptophyta</taxon>
        <taxon>Embryophyta</taxon>
        <taxon>Tracheophyta</taxon>
        <taxon>Spermatophyta</taxon>
        <taxon>Magnoliopsida</taxon>
        <taxon>eudicotyledons</taxon>
        <taxon>Gunneridae</taxon>
        <taxon>Pentapetalae</taxon>
        <taxon>rosids</taxon>
        <taxon>fabids</taxon>
        <taxon>Cucurbitales</taxon>
        <taxon>Cucurbitaceae</taxon>
        <taxon>Benincaseae</taxon>
        <taxon>Cucumis</taxon>
    </lineage>
</organism>
<dbReference type="Proteomes" id="UP000321947">
    <property type="component" value="Unassembled WGS sequence"/>
</dbReference>
<dbReference type="GO" id="GO:0016746">
    <property type="term" value="F:acyltransferase activity"/>
    <property type="evidence" value="ECO:0007669"/>
    <property type="project" value="InterPro"/>
</dbReference>
<name>A0A5D3DEK0_CUCMM</name>
<sequence>MLQGNRLLKREVGLKCTFLRMSVIGTFSAVGMDPTIMVVGLAVAILAAIKAVGHESNDIYLFEVKEIKIVRGNNWTGSCVNFDEFLRNPGNGGGFLKLYESNDRPNLPKPT</sequence>
<keyword evidence="1" id="KW-0472">Membrane</keyword>
<keyword evidence="1" id="KW-0812">Transmembrane</keyword>
<evidence type="ECO:0000256" key="1">
    <source>
        <dbReference type="SAM" id="Phobius"/>
    </source>
</evidence>
<reference evidence="2 3" key="1">
    <citation type="submission" date="2019-08" db="EMBL/GenBank/DDBJ databases">
        <title>Draft genome sequences of two oriental melons (Cucumis melo L. var makuwa).</title>
        <authorList>
            <person name="Kwon S.-Y."/>
        </authorList>
    </citation>
    <scope>NUCLEOTIDE SEQUENCE [LARGE SCALE GENOMIC DNA]</scope>
    <source>
        <strain evidence="3">cv. Chang Bougi</strain>
        <tissue evidence="2">Leaf</tissue>
    </source>
</reference>
<keyword evidence="1" id="KW-1133">Transmembrane helix</keyword>
<protein>
    <submittedName>
        <fullName evidence="2">3-ketoacyl-CoA thiolase 1, peroxisomal-like isoform X1</fullName>
    </submittedName>
</protein>
<comment type="caution">
    <text evidence="2">The sequence shown here is derived from an EMBL/GenBank/DDBJ whole genome shotgun (WGS) entry which is preliminary data.</text>
</comment>
<evidence type="ECO:0000313" key="3">
    <source>
        <dbReference type="Proteomes" id="UP000321947"/>
    </source>
</evidence>
<dbReference type="EMBL" id="SSTD01005259">
    <property type="protein sequence ID" value="TYK21963.1"/>
    <property type="molecule type" value="Genomic_DNA"/>
</dbReference>
<dbReference type="AlphaFoldDB" id="A0A5D3DEK0"/>
<accession>A0A5D3DEK0</accession>
<gene>
    <name evidence="2" type="ORF">E5676_scaffold543G00090</name>
</gene>
<feature type="transmembrane region" description="Helical" evidence="1">
    <location>
        <begin position="36"/>
        <end position="53"/>
    </location>
</feature>